<dbReference type="GeneID" id="103506206"/>
<dbReference type="PANTHER" id="PTHR14374">
    <property type="entry name" value="FOIE GRAS"/>
    <property type="match status" value="1"/>
</dbReference>
<name>A0A3Q0IR68_DIACI</name>
<protein>
    <submittedName>
        <fullName evidence="2">Uncharacterized protein LOC103506206</fullName>
    </submittedName>
</protein>
<gene>
    <name evidence="2" type="primary">LOC103506206</name>
</gene>
<dbReference type="KEGG" id="dci:103506206"/>
<evidence type="ECO:0000313" key="1">
    <source>
        <dbReference type="Proteomes" id="UP000079169"/>
    </source>
</evidence>
<keyword evidence="1" id="KW-1185">Reference proteome</keyword>
<dbReference type="PANTHER" id="PTHR14374:SF0">
    <property type="entry name" value="TRAFFICKING PROTEIN PARTICLE COMPLEX SUBUNIT 11"/>
    <property type="match status" value="1"/>
</dbReference>
<sequence length="391" mass="43836">MPSTSDLSMDIKHENPALLLEWYPITITLSNQGSEPLVNLSLLLSCEDSENIDVSEDSNISNQTTTPGMAKFPLNKSLDSIAPSETYEMVVYVRCTVVTVKLLNVKVTYSHSSEPSIVLSKDESLKLDIMQAFEISASFLSDSFEPINVFHSNEPVLIQPLIACISPCTICIEDTSISIPDSIEMKQETKCQLELSTGQIVTCIASVVIKEPKNLCLGVFTVKWRRKDSSLGLVTSCIELPRVDVQPLPIQLSLNLPAHGLVRTPMTICYTLYNYLSTIVTVQIIMESSEAFIFSGYKQVKCSYTLYNYLSTIVTVQIIMESSEAFIFSGYKRVKCSYTLYNYLSTIVTVQIIMESSEAFIFRVVYVVACPSHSMFLPRPFIKCWDRKVTR</sequence>
<organism evidence="1 2">
    <name type="scientific">Diaphorina citri</name>
    <name type="common">Asian citrus psyllid</name>
    <dbReference type="NCBI Taxonomy" id="121845"/>
    <lineage>
        <taxon>Eukaryota</taxon>
        <taxon>Metazoa</taxon>
        <taxon>Ecdysozoa</taxon>
        <taxon>Arthropoda</taxon>
        <taxon>Hexapoda</taxon>
        <taxon>Insecta</taxon>
        <taxon>Pterygota</taxon>
        <taxon>Neoptera</taxon>
        <taxon>Paraneoptera</taxon>
        <taxon>Hemiptera</taxon>
        <taxon>Sternorrhyncha</taxon>
        <taxon>Psylloidea</taxon>
        <taxon>Psyllidae</taxon>
        <taxon>Diaphorininae</taxon>
        <taxon>Diaphorina</taxon>
    </lineage>
</organism>
<accession>A0A3Q0IR68</accession>
<reference evidence="2" key="1">
    <citation type="submission" date="2025-08" db="UniProtKB">
        <authorList>
            <consortium name="RefSeq"/>
        </authorList>
    </citation>
    <scope>IDENTIFICATION</scope>
</reference>
<dbReference type="AlphaFoldDB" id="A0A3Q0IR68"/>
<dbReference type="STRING" id="121845.A0A3Q0IR68"/>
<dbReference type="RefSeq" id="XP_026677123.1">
    <property type="nucleotide sequence ID" value="XM_026821322.1"/>
</dbReference>
<evidence type="ECO:0000313" key="2">
    <source>
        <dbReference type="RefSeq" id="XP_026677123.1"/>
    </source>
</evidence>
<dbReference type="Proteomes" id="UP000079169">
    <property type="component" value="Unplaced"/>
</dbReference>
<dbReference type="PaxDb" id="121845-A0A3Q0IR68"/>
<proteinExistence type="predicted"/>